<evidence type="ECO:0008006" key="5">
    <source>
        <dbReference type="Google" id="ProtNLM"/>
    </source>
</evidence>
<dbReference type="Proteomes" id="UP000188879">
    <property type="component" value="Unassembled WGS sequence"/>
</dbReference>
<gene>
    <name evidence="3" type="ORF">BKE38_20250</name>
</gene>
<name>A0A1V2GY19_9PROT</name>
<dbReference type="InterPro" id="IPR042100">
    <property type="entry name" value="Bug_dom1"/>
</dbReference>
<evidence type="ECO:0000313" key="3">
    <source>
        <dbReference type="EMBL" id="ONG49767.1"/>
    </source>
</evidence>
<sequence>MTLPRRLLGLPLLAGLAARPAQAQGTSPGATWPSRPVRMMVGFAPGGFTDIVARAVAEQYAAELGQPFVIESRSGASGTIAANAVAKSAADGSVLLFGHSTPNAVAAALFSNLPYDPLRDLTPIAQIAVHPHLLVVPASSPFTSVGQLIEAAKKNPGSVTYSSAGIGSVHHLACATLAQKAGVELTHVPYRGSAPAMADLLAGRVSMTIDGVSAVAPQIADGKLRPLAAGTLARIARYPDLPTLQELGYGEIDAMSWVGVFAPPGLSQPIVDRLVAASDRAMQAPAMIKVIEEGGSLPATRRTAEFRDFVALEIERYKAVLGEGKIALE</sequence>
<reference evidence="3 4" key="1">
    <citation type="submission" date="2016-10" db="EMBL/GenBank/DDBJ databases">
        <title>Draft Genome sequence of Roseomonas sp. strain M3.</title>
        <authorList>
            <person name="Subhash Y."/>
            <person name="Lee S."/>
        </authorList>
    </citation>
    <scope>NUCLEOTIDE SEQUENCE [LARGE SCALE GENOMIC DNA]</scope>
    <source>
        <strain evidence="3 4">M3</strain>
    </source>
</reference>
<dbReference type="Gene3D" id="3.40.190.10">
    <property type="entry name" value="Periplasmic binding protein-like II"/>
    <property type="match status" value="1"/>
</dbReference>
<feature type="signal peptide" evidence="2">
    <location>
        <begin position="1"/>
        <end position="23"/>
    </location>
</feature>
<comment type="caution">
    <text evidence="3">The sequence shown here is derived from an EMBL/GenBank/DDBJ whole genome shotgun (WGS) entry which is preliminary data.</text>
</comment>
<organism evidence="3 4">
    <name type="scientific">Teichococcus deserti</name>
    <dbReference type="NCBI Taxonomy" id="1817963"/>
    <lineage>
        <taxon>Bacteria</taxon>
        <taxon>Pseudomonadati</taxon>
        <taxon>Pseudomonadota</taxon>
        <taxon>Alphaproteobacteria</taxon>
        <taxon>Acetobacterales</taxon>
        <taxon>Roseomonadaceae</taxon>
        <taxon>Roseomonas</taxon>
    </lineage>
</organism>
<evidence type="ECO:0000256" key="2">
    <source>
        <dbReference type="SAM" id="SignalP"/>
    </source>
</evidence>
<dbReference type="EMBL" id="MLCO01000218">
    <property type="protein sequence ID" value="ONG49767.1"/>
    <property type="molecule type" value="Genomic_DNA"/>
</dbReference>
<dbReference type="SUPFAM" id="SSF53850">
    <property type="entry name" value="Periplasmic binding protein-like II"/>
    <property type="match status" value="1"/>
</dbReference>
<proteinExistence type="inferred from homology"/>
<comment type="similarity">
    <text evidence="1">Belongs to the UPF0065 (bug) family.</text>
</comment>
<dbReference type="PANTHER" id="PTHR42928">
    <property type="entry name" value="TRICARBOXYLATE-BINDING PROTEIN"/>
    <property type="match status" value="1"/>
</dbReference>
<dbReference type="PANTHER" id="PTHR42928:SF5">
    <property type="entry name" value="BLR1237 PROTEIN"/>
    <property type="match status" value="1"/>
</dbReference>
<evidence type="ECO:0000313" key="4">
    <source>
        <dbReference type="Proteomes" id="UP000188879"/>
    </source>
</evidence>
<dbReference type="Pfam" id="PF03401">
    <property type="entry name" value="TctC"/>
    <property type="match status" value="1"/>
</dbReference>
<dbReference type="CDD" id="cd07012">
    <property type="entry name" value="PBP2_Bug_TTT"/>
    <property type="match status" value="1"/>
</dbReference>
<keyword evidence="2" id="KW-0732">Signal</keyword>
<feature type="chain" id="PRO_5012979637" description="ABC transporter substrate-binding protein" evidence="2">
    <location>
        <begin position="24"/>
        <end position="329"/>
    </location>
</feature>
<dbReference type="InterPro" id="IPR005064">
    <property type="entry name" value="BUG"/>
</dbReference>
<keyword evidence="4" id="KW-1185">Reference proteome</keyword>
<dbReference type="Gene3D" id="3.40.190.150">
    <property type="entry name" value="Bordetella uptake gene, domain 1"/>
    <property type="match status" value="1"/>
</dbReference>
<protein>
    <recommendedName>
        <fullName evidence="5">ABC transporter substrate-binding protein</fullName>
    </recommendedName>
</protein>
<dbReference type="AlphaFoldDB" id="A0A1V2GY19"/>
<evidence type="ECO:0000256" key="1">
    <source>
        <dbReference type="ARBA" id="ARBA00006987"/>
    </source>
</evidence>
<dbReference type="PIRSF" id="PIRSF017082">
    <property type="entry name" value="YflP"/>
    <property type="match status" value="1"/>
</dbReference>
<accession>A0A1V2GY19</accession>